<dbReference type="EMBL" id="OVEO01000001">
    <property type="protein sequence ID" value="SPQ93232.1"/>
    <property type="molecule type" value="Genomic_DNA"/>
</dbReference>
<dbReference type="CDD" id="cd03108">
    <property type="entry name" value="AdSS"/>
    <property type="match status" value="1"/>
</dbReference>
<dbReference type="InterPro" id="IPR042109">
    <property type="entry name" value="Adenylosuccinate_synth_dom1"/>
</dbReference>
<feature type="active site" description="Proton donor" evidence="9">
    <location>
        <position position="41"/>
    </location>
</feature>
<protein>
    <recommendedName>
        <fullName evidence="9 11">Adenylosuccinate synthetase</fullName>
        <shortName evidence="9">AMPSase</shortName>
        <shortName evidence="9">AdSS</shortName>
        <ecNumber evidence="9 11">6.3.4.4</ecNumber>
    </recommendedName>
    <alternativeName>
        <fullName evidence="9">IMP--aspartate ligase</fullName>
    </alternativeName>
</protein>
<comment type="function">
    <text evidence="11">Plays an important role in the de novo pathway of purine nucleotide biosynthesis.</text>
</comment>
<evidence type="ECO:0000256" key="5">
    <source>
        <dbReference type="ARBA" id="ARBA00022755"/>
    </source>
</evidence>
<dbReference type="GO" id="GO:0000287">
    <property type="term" value="F:magnesium ion binding"/>
    <property type="evidence" value="ECO:0007669"/>
    <property type="project" value="UniProtKB-UniRule"/>
</dbReference>
<comment type="subcellular location">
    <subcellularLocation>
        <location evidence="9">Cytoplasm</location>
    </subcellularLocation>
</comment>
<dbReference type="NCBIfam" id="NF002223">
    <property type="entry name" value="PRK01117.1"/>
    <property type="match status" value="1"/>
</dbReference>
<dbReference type="InterPro" id="IPR042110">
    <property type="entry name" value="Adenylosuccinate_synth_dom2"/>
</dbReference>
<evidence type="ECO:0000256" key="4">
    <source>
        <dbReference type="ARBA" id="ARBA00022741"/>
    </source>
</evidence>
<evidence type="ECO:0000256" key="11">
    <source>
        <dbReference type="RuleBase" id="RU000520"/>
    </source>
</evidence>
<evidence type="ECO:0000256" key="8">
    <source>
        <dbReference type="ARBA" id="ARBA00050432"/>
    </source>
</evidence>
<dbReference type="GO" id="GO:0046040">
    <property type="term" value="P:IMP metabolic process"/>
    <property type="evidence" value="ECO:0007669"/>
    <property type="project" value="TreeGrafter"/>
</dbReference>
<feature type="binding site" evidence="9">
    <location>
        <position position="146"/>
    </location>
    <ligand>
        <name>IMP</name>
        <dbReference type="ChEBI" id="CHEBI:58053"/>
        <note>ligand shared between dimeric partners</note>
    </ligand>
</feature>
<dbReference type="PANTHER" id="PTHR11846:SF0">
    <property type="entry name" value="ADENYLOSUCCINATE SYNTHETASE"/>
    <property type="match status" value="1"/>
</dbReference>
<comment type="similarity">
    <text evidence="9 11">Belongs to the adenylosuccinate synthetase family.</text>
</comment>
<keyword evidence="9" id="KW-0963">Cytoplasm</keyword>
<dbReference type="OrthoDB" id="10265645at2759"/>
<dbReference type="InterPro" id="IPR027417">
    <property type="entry name" value="P-loop_NTPase"/>
</dbReference>
<evidence type="ECO:0000256" key="3">
    <source>
        <dbReference type="ARBA" id="ARBA00022723"/>
    </source>
</evidence>
<sequence>MPVTVVLGAQWGDEGKGKLVDILAPRFDAVARFNGGANAGHSIVVNGVKFALHLLPCGVLYPNTMNIIGNGTVVHVPSLMSELDMLKQHGIACGPDHLRISGRTHLLFDFHQVIDSLQETRRAANSDSIGTTKRGIGPCYSSKTTRDGLRMGDLLGEWDEFEARYRRLVKSAVSMYQIDYAAKAEEELGRYREYRKLLAPFIDDITVYLSQQLSSAKAILAEGANAALLDLDFGTYPFVTSSSTTAGGVCTGLGVPPKSIETIYGVVKAYTTRVGEGPFPTELKDANGEHLRNVGGEYGTTTGRPRRCGWLDIPLLNYSHILNGYDTVCITKLDVLCGLDEIKIGLKYLIDGVVLPKGRMPSTIAELAKVTVQYETLPGWKTSISSARKFADLPENAQRYVRRVEELISVPISTIGVGPSREDMVVVSQP</sequence>
<keyword evidence="2 9" id="KW-0436">Ligase</keyword>
<dbReference type="GO" id="GO:0005737">
    <property type="term" value="C:cytoplasm"/>
    <property type="evidence" value="ECO:0007669"/>
    <property type="project" value="UniProtKB-SubCell"/>
</dbReference>
<geneLocation type="mitochondrion" evidence="13"/>
<accession>A0A0G4J1G7</accession>
<feature type="binding site" evidence="9">
    <location>
        <position position="304"/>
    </location>
    <ligand>
        <name>IMP</name>
        <dbReference type="ChEBI" id="CHEBI:58053"/>
    </ligand>
</feature>
<dbReference type="SUPFAM" id="SSF52540">
    <property type="entry name" value="P-loop containing nucleoside triphosphate hydrolases"/>
    <property type="match status" value="1"/>
</dbReference>
<dbReference type="PROSITE" id="PS00513">
    <property type="entry name" value="ADENYLOSUCCIN_SYN_2"/>
    <property type="match status" value="1"/>
</dbReference>
<evidence type="ECO:0000313" key="13">
    <source>
        <dbReference type="EMBL" id="SPQ93232.1"/>
    </source>
</evidence>
<feature type="binding site" evidence="9">
    <location>
        <position position="306"/>
    </location>
    <ligand>
        <name>GTP</name>
        <dbReference type="ChEBI" id="CHEBI:37565"/>
    </ligand>
</feature>
<keyword evidence="4 9" id="KW-0547">Nucleotide-binding</keyword>
<feature type="binding site" evidence="9">
    <location>
        <position position="240"/>
    </location>
    <ligand>
        <name>IMP</name>
        <dbReference type="ChEBI" id="CHEBI:58053"/>
    </ligand>
</feature>
<feature type="binding site" evidence="9">
    <location>
        <begin position="40"/>
        <end position="42"/>
    </location>
    <ligand>
        <name>GTP</name>
        <dbReference type="ChEBI" id="CHEBI:37565"/>
    </ligand>
</feature>
<dbReference type="OMA" id="FHHAKPI"/>
<dbReference type="InterPro" id="IPR042111">
    <property type="entry name" value="Adenylosuccinate_synth_dom3"/>
</dbReference>
<keyword evidence="14" id="KW-1185">Reference proteome</keyword>
<dbReference type="SMART" id="SM00788">
    <property type="entry name" value="Adenylsucc_synt"/>
    <property type="match status" value="1"/>
</dbReference>
<evidence type="ECO:0000256" key="10">
    <source>
        <dbReference type="PROSITE-ProRule" id="PRU10134"/>
    </source>
</evidence>
<feature type="binding site" evidence="9">
    <location>
        <position position="225"/>
    </location>
    <ligand>
        <name>IMP</name>
        <dbReference type="ChEBI" id="CHEBI:58053"/>
    </ligand>
</feature>
<dbReference type="FunFam" id="1.10.300.10:FF:000002">
    <property type="entry name" value="Adenylosuccinate synthetase, chloroplastic"/>
    <property type="match status" value="1"/>
</dbReference>
<keyword evidence="5 9" id="KW-0658">Purine biosynthesis</keyword>
<feature type="active site" evidence="10">
    <location>
        <position position="143"/>
    </location>
</feature>
<dbReference type="InterPro" id="IPR018220">
    <property type="entry name" value="Adenylosuccin_syn_GTP-bd"/>
</dbReference>
<comment type="function">
    <text evidence="9">Plays an important role in the de novo pathway and in the salvage pathway of purine nucleotide biosynthesis. Catalyzes the first commited step in the biosynthesis of AMP from IMP.</text>
</comment>
<dbReference type="NCBIfam" id="TIGR00184">
    <property type="entry name" value="purA"/>
    <property type="match status" value="1"/>
</dbReference>
<feature type="active site" description="Proton acceptor" evidence="9">
    <location>
        <position position="13"/>
    </location>
</feature>
<dbReference type="AlphaFoldDB" id="A0A0G4J1G7"/>
<evidence type="ECO:0000256" key="9">
    <source>
        <dbReference type="HAMAP-Rule" id="MF_03125"/>
    </source>
</evidence>
<feature type="binding site" evidence="9">
    <location>
        <begin position="38"/>
        <end position="41"/>
    </location>
    <ligand>
        <name>IMP</name>
        <dbReference type="ChEBI" id="CHEBI:58053"/>
    </ligand>
</feature>
<dbReference type="GO" id="GO:0005525">
    <property type="term" value="F:GTP binding"/>
    <property type="evidence" value="ECO:0007669"/>
    <property type="project" value="UniProtKB-UniRule"/>
</dbReference>
<dbReference type="Gene3D" id="3.90.170.10">
    <property type="entry name" value="Adenylosuccinate Synthetase, subunit A, domain 3"/>
    <property type="match status" value="1"/>
</dbReference>
<dbReference type="UniPathway" id="UPA00075">
    <property type="reaction ID" value="UER00335"/>
</dbReference>
<comment type="cofactor">
    <cofactor evidence="9">
        <name>Mg(2+)</name>
        <dbReference type="ChEBI" id="CHEBI:18420"/>
    </cofactor>
    <text evidence="9">Binds 1 Mg(2+) ion per subunit.</text>
</comment>
<proteinExistence type="inferred from homology"/>
<keyword evidence="6 9" id="KW-0460">Magnesium</keyword>
<dbReference type="GO" id="GO:0004019">
    <property type="term" value="F:adenylosuccinate synthase activity"/>
    <property type="evidence" value="ECO:0007669"/>
    <property type="project" value="UniProtKB-UniRule"/>
</dbReference>
<feature type="binding site" evidence="9">
    <location>
        <begin position="13"/>
        <end position="16"/>
    </location>
    <ligand>
        <name>IMP</name>
        <dbReference type="ChEBI" id="CHEBI:58053"/>
    </ligand>
</feature>
<gene>
    <name evidence="12" type="ORF">PBRA_002094</name>
    <name evidence="13" type="ORF">PLBR_LOCUS447</name>
</gene>
<evidence type="ECO:0000256" key="1">
    <source>
        <dbReference type="ARBA" id="ARBA00011738"/>
    </source>
</evidence>
<dbReference type="Pfam" id="PF00709">
    <property type="entry name" value="Adenylsucc_synt"/>
    <property type="match status" value="1"/>
</dbReference>
<evidence type="ECO:0000313" key="14">
    <source>
        <dbReference type="Proteomes" id="UP000039324"/>
    </source>
</evidence>
<feature type="binding site" evidence="9">
    <location>
        <begin position="416"/>
        <end position="418"/>
    </location>
    <ligand>
        <name>GTP</name>
        <dbReference type="ChEBI" id="CHEBI:37565"/>
    </ligand>
</feature>
<reference evidence="13 15" key="2">
    <citation type="submission" date="2018-03" db="EMBL/GenBank/DDBJ databases">
        <authorList>
            <person name="Fogelqvist J."/>
        </authorList>
    </citation>
    <scope>NUCLEOTIDE SEQUENCE [LARGE SCALE GENOMIC DNA]</scope>
</reference>
<feature type="binding site" evidence="9">
    <location>
        <position position="40"/>
    </location>
    <ligand>
        <name>Mg(2+)</name>
        <dbReference type="ChEBI" id="CHEBI:18420"/>
    </ligand>
</feature>
<dbReference type="STRING" id="37360.A0A0G4J1G7"/>
<evidence type="ECO:0000256" key="2">
    <source>
        <dbReference type="ARBA" id="ARBA00022598"/>
    </source>
</evidence>
<dbReference type="PROSITE" id="PS01266">
    <property type="entry name" value="ADENYLOSUCCIN_SYN_1"/>
    <property type="match status" value="1"/>
</dbReference>
<evidence type="ECO:0000256" key="6">
    <source>
        <dbReference type="ARBA" id="ARBA00022842"/>
    </source>
</evidence>
<dbReference type="Proteomes" id="UP000039324">
    <property type="component" value="Unassembled WGS sequence"/>
</dbReference>
<feature type="binding site" evidence="9">
    <location>
        <begin position="332"/>
        <end position="334"/>
    </location>
    <ligand>
        <name>GTP</name>
        <dbReference type="ChEBI" id="CHEBI:37565"/>
    </ligand>
</feature>
<comment type="subunit">
    <text evidence="1 9">Homodimer.</text>
</comment>
<comment type="pathway">
    <text evidence="9 11">Purine metabolism; AMP biosynthesis via de novo pathway; AMP from IMP: step 1/2.</text>
</comment>
<dbReference type="Proteomes" id="UP000290189">
    <property type="component" value="Unassembled WGS sequence"/>
</dbReference>
<dbReference type="Gene3D" id="1.10.300.10">
    <property type="entry name" value="Adenylosuccinate Synthetase, subunit A, domain 2"/>
    <property type="match status" value="1"/>
</dbReference>
<dbReference type="InterPro" id="IPR001114">
    <property type="entry name" value="Adenylosuccinate_synthetase"/>
</dbReference>
<dbReference type="EC" id="6.3.4.4" evidence="9 11"/>
<name>A0A0G4J1G7_PLABS</name>
<dbReference type="HAMAP" id="MF_00011">
    <property type="entry name" value="Adenylosucc_synth"/>
    <property type="match status" value="1"/>
</dbReference>
<feature type="binding site" evidence="9">
    <location>
        <position position="13"/>
    </location>
    <ligand>
        <name>Mg(2+)</name>
        <dbReference type="ChEBI" id="CHEBI:18420"/>
    </ligand>
</feature>
<evidence type="ECO:0000256" key="7">
    <source>
        <dbReference type="ARBA" id="ARBA00023134"/>
    </source>
</evidence>
<dbReference type="FunFam" id="3.90.170.10:FF:000001">
    <property type="entry name" value="Adenylosuccinate synthetase"/>
    <property type="match status" value="1"/>
</dbReference>
<keyword evidence="13" id="KW-0496">Mitochondrion</keyword>
<comment type="catalytic activity">
    <reaction evidence="8 9 11">
        <text>IMP + L-aspartate + GTP = N(6)-(1,2-dicarboxyethyl)-AMP + GDP + phosphate + 2 H(+)</text>
        <dbReference type="Rhea" id="RHEA:15753"/>
        <dbReference type="ChEBI" id="CHEBI:15378"/>
        <dbReference type="ChEBI" id="CHEBI:29991"/>
        <dbReference type="ChEBI" id="CHEBI:37565"/>
        <dbReference type="ChEBI" id="CHEBI:43474"/>
        <dbReference type="ChEBI" id="CHEBI:57567"/>
        <dbReference type="ChEBI" id="CHEBI:58053"/>
        <dbReference type="ChEBI" id="CHEBI:58189"/>
        <dbReference type="EC" id="6.3.4.4"/>
    </reaction>
</comment>
<dbReference type="Gene3D" id="3.40.440.10">
    <property type="entry name" value="Adenylosuccinate Synthetase, subunit A, domain 1"/>
    <property type="match status" value="1"/>
</dbReference>
<keyword evidence="7 9" id="KW-0342">GTP-binding</keyword>
<evidence type="ECO:0000313" key="12">
    <source>
        <dbReference type="EMBL" id="CEP01488.1"/>
    </source>
</evidence>
<evidence type="ECO:0000313" key="15">
    <source>
        <dbReference type="Proteomes" id="UP000290189"/>
    </source>
</evidence>
<dbReference type="PANTHER" id="PTHR11846">
    <property type="entry name" value="ADENYLOSUCCINATE SYNTHETASE"/>
    <property type="match status" value="1"/>
</dbReference>
<organism evidence="12 14">
    <name type="scientific">Plasmodiophora brassicae</name>
    <name type="common">Clubroot disease agent</name>
    <dbReference type="NCBI Taxonomy" id="37360"/>
    <lineage>
        <taxon>Eukaryota</taxon>
        <taxon>Sar</taxon>
        <taxon>Rhizaria</taxon>
        <taxon>Endomyxa</taxon>
        <taxon>Phytomyxea</taxon>
        <taxon>Plasmodiophorida</taxon>
        <taxon>Plasmodiophoridae</taxon>
        <taxon>Plasmodiophora</taxon>
    </lineage>
</organism>
<reference evidence="12 14" key="1">
    <citation type="submission" date="2015-02" db="EMBL/GenBank/DDBJ databases">
        <authorList>
            <person name="Chooi Y.-H."/>
        </authorList>
    </citation>
    <scope>NUCLEOTIDE SEQUENCE [LARGE SCALE GENOMIC DNA]</scope>
    <source>
        <strain evidence="12">E3</strain>
    </source>
</reference>
<feature type="binding site" evidence="9">
    <location>
        <begin position="300"/>
        <end position="306"/>
    </location>
    <ligand>
        <name>substrate</name>
    </ligand>
</feature>
<feature type="binding site" evidence="9">
    <location>
        <begin position="12"/>
        <end position="18"/>
    </location>
    <ligand>
        <name>GTP</name>
        <dbReference type="ChEBI" id="CHEBI:37565"/>
    </ligand>
</feature>
<feature type="binding site" evidence="9">
    <location>
        <position position="132"/>
    </location>
    <ligand>
        <name>IMP</name>
        <dbReference type="ChEBI" id="CHEBI:58053"/>
    </ligand>
</feature>
<dbReference type="GO" id="GO:0044208">
    <property type="term" value="P:'de novo' AMP biosynthetic process"/>
    <property type="evidence" value="ECO:0007669"/>
    <property type="project" value="UniProtKB-UniRule"/>
</dbReference>
<keyword evidence="3 9" id="KW-0479">Metal-binding</keyword>
<dbReference type="InterPro" id="IPR033128">
    <property type="entry name" value="Adenylosuccin_syn_Lys_AS"/>
</dbReference>
<dbReference type="EMBL" id="CDSF01000112">
    <property type="protein sequence ID" value="CEP01488.1"/>
    <property type="molecule type" value="Genomic_DNA"/>
</dbReference>